<dbReference type="SMART" id="SM00382">
    <property type="entry name" value="AAA"/>
    <property type="match status" value="1"/>
</dbReference>
<dbReference type="InterPro" id="IPR013305">
    <property type="entry name" value="ABC_Tap-like"/>
</dbReference>
<feature type="domain" description="Ig-like" evidence="17">
    <location>
        <begin position="810"/>
        <end position="898"/>
    </location>
</feature>
<dbReference type="InterPro" id="IPR003597">
    <property type="entry name" value="Ig_C1-set"/>
</dbReference>
<keyword evidence="4 16" id="KW-0812">Transmembrane</keyword>
<feature type="domain" description="ABC transporter" evidence="18">
    <location>
        <begin position="466"/>
        <end position="700"/>
    </location>
</feature>
<feature type="transmembrane region" description="Helical" evidence="16">
    <location>
        <begin position="12"/>
        <end position="31"/>
    </location>
</feature>
<keyword evidence="10" id="KW-1064">Adaptive immunity</keyword>
<evidence type="ECO:0000256" key="5">
    <source>
        <dbReference type="ARBA" id="ARBA00022741"/>
    </source>
</evidence>
<keyword evidence="3" id="KW-0813">Transport</keyword>
<keyword evidence="7" id="KW-0653">Protein transport</keyword>
<evidence type="ECO:0000256" key="16">
    <source>
        <dbReference type="SAM" id="Phobius"/>
    </source>
</evidence>
<dbReference type="SUPFAM" id="SSF48726">
    <property type="entry name" value="Immunoglobulin"/>
    <property type="match status" value="1"/>
</dbReference>
<keyword evidence="13" id="KW-0491">MHC II</keyword>
<dbReference type="Pfam" id="PF00969">
    <property type="entry name" value="MHC_II_beta"/>
    <property type="match status" value="1"/>
</dbReference>
<evidence type="ECO:0000259" key="18">
    <source>
        <dbReference type="PROSITE" id="PS50893"/>
    </source>
</evidence>
<feature type="domain" description="ABC transmembrane type-1" evidence="19">
    <location>
        <begin position="151"/>
        <end position="433"/>
    </location>
</feature>
<dbReference type="CDD" id="cd18590">
    <property type="entry name" value="ABC_6TM_TAP2"/>
    <property type="match status" value="1"/>
</dbReference>
<feature type="transmembrane region" description="Helical" evidence="16">
    <location>
        <begin position="187"/>
        <end position="214"/>
    </location>
</feature>
<sequence length="960" mass="106287">MWRPDLRPWVSLLLADLALLWLLQGPLGALLPRGLPGLWLEGALRLGGLWGLLRLGGLLGCVEALLPALCLVIPLFLSLRALVPGALSAPPLRVAAAPWAWLLLGYGAVGLSSALWAALSLPGAKAEGQGQNRVLMWRLLKLSWPDLPFLVAAFSFLSLAVLGETVIPYYSGRVIDILGGDFDPDAFASAIIFMCLFSFGSSLCAGCRGSIFLFTMSRINLRIREMLFSSLLRQDLPFFQETKTGELNSRLSSDTKLMSSWLPFNTNVMSRSLVKVLGLYSFMLKLSPRLTFLSLFEVPLMIAAEKVYNARHQAVLWEIQDAMAKAGQVVRESVGGLQTVRSFGAEEQEVRRYKEALERCRQLWWRRDLEQALYVLLRRMLHLAMQVLLLNCALQQILAGNLTRGGLLSFLLYQEDVGNYMQTLVYIFGDMLSNVGAAEKVFCYLDRKPDLPPPGTLAPSTLQGLVNFQNVSFVYPSRPDQPALQGLTFTLSPGQMTALVGPNGSGKSTVAALLQNLYQPTEGRVLLDGAPVSEYEHRYLHRQVVLVGQEPVLFSGSVRDNITYGLKGCSDEKVLAAARAARAEEFIRALKLGLDTEVGEKGSQLAVGQKQRLAIARALVRDPRVLILDEATSALDVECEQALQDWRAHGARTVLVIAHRLQTVQSADQVLVLRQGRLQGPEQLVDGMSPSWVPWVVAFLSTLLTLDASVTQGRNSPEDFVTQAKADCYFTNGTEKVRFVVRFIFNLEEYARFDSDLGMFVALTELGKPDAELWNSRPDILARSRASVDMLCRRNYKLGAPFTVGRRVQPEVAVYPEKTPALQHHSLLLCLVTGFYPGDIEVTWFRNGQEQREGVMPTGLIRNGDWTFQTTVMLAVMPELGEVYTCRVNHPSLPSPVSVEWRAQSEYSWRKMLGGAAAFLVGLVFFLVGIVIHIRARKGRVVTPLLGNEVPRAVLPPQSH</sequence>
<dbReference type="InterPro" id="IPR000353">
    <property type="entry name" value="MHC_II_b_N"/>
</dbReference>
<dbReference type="InterPro" id="IPR011527">
    <property type="entry name" value="ABC1_TM_dom"/>
</dbReference>
<evidence type="ECO:0000256" key="14">
    <source>
        <dbReference type="ARBA" id="ARBA00034522"/>
    </source>
</evidence>
<name>A0ABN8Z2U3_RANTA</name>
<dbReference type="InterPro" id="IPR003593">
    <property type="entry name" value="AAA+_ATPase"/>
</dbReference>
<dbReference type="PROSITE" id="PS00290">
    <property type="entry name" value="IG_MHC"/>
    <property type="match status" value="1"/>
</dbReference>
<dbReference type="InterPro" id="IPR007110">
    <property type="entry name" value="Ig-like_dom"/>
</dbReference>
<keyword evidence="9 16" id="KW-1133">Transmembrane helix</keyword>
<evidence type="ECO:0000256" key="12">
    <source>
        <dbReference type="ARBA" id="ARBA00023180"/>
    </source>
</evidence>
<dbReference type="InterPro" id="IPR039421">
    <property type="entry name" value="Type_1_exporter"/>
</dbReference>
<evidence type="ECO:0000313" key="21">
    <source>
        <dbReference type="Proteomes" id="UP001176941"/>
    </source>
</evidence>
<dbReference type="PROSITE" id="PS00211">
    <property type="entry name" value="ABC_TRANSPORTER_1"/>
    <property type="match status" value="1"/>
</dbReference>
<keyword evidence="11 16" id="KW-0472">Membrane</keyword>
<dbReference type="InterPro" id="IPR014745">
    <property type="entry name" value="MHC_II_a/b_N"/>
</dbReference>
<dbReference type="Gene3D" id="2.60.40.10">
    <property type="entry name" value="Immunoglobulins"/>
    <property type="match status" value="1"/>
</dbReference>
<evidence type="ECO:0000313" key="20">
    <source>
        <dbReference type="EMBL" id="CAI9168172.1"/>
    </source>
</evidence>
<dbReference type="SMART" id="SM00921">
    <property type="entry name" value="MHC_II_beta"/>
    <property type="match status" value="1"/>
</dbReference>
<keyword evidence="21" id="KW-1185">Reference proteome</keyword>
<dbReference type="InterPro" id="IPR003006">
    <property type="entry name" value="Ig/MHC_CS"/>
</dbReference>
<evidence type="ECO:0000256" key="11">
    <source>
        <dbReference type="ARBA" id="ARBA00023136"/>
    </source>
</evidence>
<protein>
    <recommendedName>
        <fullName evidence="14">ABC-type antigen peptide transporter</fullName>
        <ecNumber evidence="14">7.4.2.14</ecNumber>
    </recommendedName>
</protein>
<comment type="subcellular location">
    <subcellularLocation>
        <location evidence="1">Membrane</location>
        <topology evidence="1">Multi-pass membrane protein</topology>
    </subcellularLocation>
</comment>
<dbReference type="Gene3D" id="3.10.320.10">
    <property type="entry name" value="Class II Histocompatibility Antigen, M Beta Chain, Chain B, domain 1"/>
    <property type="match status" value="1"/>
</dbReference>
<dbReference type="Pfam" id="PF00664">
    <property type="entry name" value="ABC_membrane"/>
    <property type="match status" value="1"/>
</dbReference>
<proteinExistence type="inferred from homology"/>
<dbReference type="InterPro" id="IPR036640">
    <property type="entry name" value="ABC1_TM_sf"/>
</dbReference>
<keyword evidence="6" id="KW-0067">ATP-binding</keyword>
<keyword evidence="5" id="KW-0547">Nucleotide-binding</keyword>
<dbReference type="Pfam" id="PF00005">
    <property type="entry name" value="ABC_tran"/>
    <property type="match status" value="1"/>
</dbReference>
<dbReference type="PANTHER" id="PTHR43394:SF14">
    <property type="entry name" value="TRANSPORTER 2, ATP BINDING CASSETTE SUBFAMILY B"/>
    <property type="match status" value="1"/>
</dbReference>
<evidence type="ECO:0000256" key="6">
    <source>
        <dbReference type="ARBA" id="ARBA00022840"/>
    </source>
</evidence>
<evidence type="ECO:0000256" key="7">
    <source>
        <dbReference type="ARBA" id="ARBA00022856"/>
    </source>
</evidence>
<keyword evidence="7" id="KW-0571">Peptide transport</keyword>
<dbReference type="InterPro" id="IPR003439">
    <property type="entry name" value="ABC_transporter-like_ATP-bd"/>
</dbReference>
<reference evidence="20" key="1">
    <citation type="submission" date="2023-04" db="EMBL/GenBank/DDBJ databases">
        <authorList>
            <consortium name="ELIXIR-Norway"/>
        </authorList>
    </citation>
    <scope>NUCLEOTIDE SEQUENCE [LARGE SCALE GENOMIC DNA]</scope>
</reference>
<dbReference type="Pfam" id="PF07654">
    <property type="entry name" value="C1-set"/>
    <property type="match status" value="1"/>
</dbReference>
<dbReference type="InterPro" id="IPR027417">
    <property type="entry name" value="P-loop_NTPase"/>
</dbReference>
<comment type="similarity">
    <text evidence="2">Belongs to the ABC transporter superfamily. ABCB family. MHC peptide exporter (TC 3.A.1.209) subfamily.</text>
</comment>
<dbReference type="InterPro" id="IPR011162">
    <property type="entry name" value="MHC_I/II-like_Ag-recog"/>
</dbReference>
<dbReference type="InterPro" id="IPR017871">
    <property type="entry name" value="ABC_transporter-like_CS"/>
</dbReference>
<dbReference type="Proteomes" id="UP001176941">
    <property type="component" value="Chromosome 28"/>
</dbReference>
<dbReference type="Gene3D" id="3.40.50.300">
    <property type="entry name" value="P-loop containing nucleotide triphosphate hydrolases"/>
    <property type="match status" value="1"/>
</dbReference>
<accession>A0ABN8Z2U3</accession>
<evidence type="ECO:0000256" key="10">
    <source>
        <dbReference type="ARBA" id="ARBA00023130"/>
    </source>
</evidence>
<evidence type="ECO:0000256" key="2">
    <source>
        <dbReference type="ARBA" id="ARBA00006493"/>
    </source>
</evidence>
<evidence type="ECO:0000256" key="3">
    <source>
        <dbReference type="ARBA" id="ARBA00022448"/>
    </source>
</evidence>
<organism evidence="20 21">
    <name type="scientific">Rangifer tarandus platyrhynchus</name>
    <name type="common">Svalbard reindeer</name>
    <dbReference type="NCBI Taxonomy" id="3082113"/>
    <lineage>
        <taxon>Eukaryota</taxon>
        <taxon>Metazoa</taxon>
        <taxon>Chordata</taxon>
        <taxon>Craniata</taxon>
        <taxon>Vertebrata</taxon>
        <taxon>Euteleostomi</taxon>
        <taxon>Mammalia</taxon>
        <taxon>Eutheria</taxon>
        <taxon>Laurasiatheria</taxon>
        <taxon>Artiodactyla</taxon>
        <taxon>Ruminantia</taxon>
        <taxon>Pecora</taxon>
        <taxon>Cervidae</taxon>
        <taxon>Odocoileinae</taxon>
        <taxon>Rangifer</taxon>
    </lineage>
</organism>
<evidence type="ECO:0000256" key="8">
    <source>
        <dbReference type="ARBA" id="ARBA00022859"/>
    </source>
</evidence>
<evidence type="ECO:0000256" key="1">
    <source>
        <dbReference type="ARBA" id="ARBA00004141"/>
    </source>
</evidence>
<dbReference type="InterPro" id="IPR036179">
    <property type="entry name" value="Ig-like_dom_sf"/>
</dbReference>
<dbReference type="SUPFAM" id="SSF54452">
    <property type="entry name" value="MHC antigen-recognition domain"/>
    <property type="match status" value="1"/>
</dbReference>
<evidence type="ECO:0000256" key="15">
    <source>
        <dbReference type="ARBA" id="ARBA00048240"/>
    </source>
</evidence>
<dbReference type="PROSITE" id="PS50929">
    <property type="entry name" value="ABC_TM1F"/>
    <property type="match status" value="1"/>
</dbReference>
<dbReference type="SUPFAM" id="SSF52540">
    <property type="entry name" value="P-loop containing nucleoside triphosphate hydrolases"/>
    <property type="match status" value="1"/>
</dbReference>
<dbReference type="InterPro" id="IPR005293">
    <property type="entry name" value="Tap2/ABCB3"/>
</dbReference>
<dbReference type="SMART" id="SM00407">
    <property type="entry name" value="IGc1"/>
    <property type="match status" value="1"/>
</dbReference>
<evidence type="ECO:0000259" key="17">
    <source>
        <dbReference type="PROSITE" id="PS50835"/>
    </source>
</evidence>
<keyword evidence="8" id="KW-0391">Immunity</keyword>
<evidence type="ECO:0000256" key="9">
    <source>
        <dbReference type="ARBA" id="ARBA00022989"/>
    </source>
</evidence>
<feature type="transmembrane region" description="Helical" evidence="16">
    <location>
        <begin position="52"/>
        <end position="79"/>
    </location>
</feature>
<dbReference type="Gene3D" id="1.20.1560.10">
    <property type="entry name" value="ABC transporter type 1, transmembrane domain"/>
    <property type="match status" value="1"/>
</dbReference>
<gene>
    <name evidence="20" type="ORF">MRATA1EN1_LOCUS17134</name>
</gene>
<dbReference type="EC" id="7.4.2.14" evidence="14"/>
<feature type="transmembrane region" description="Helical" evidence="16">
    <location>
        <begin position="912"/>
        <end position="932"/>
    </location>
</feature>
<dbReference type="InterPro" id="IPR013783">
    <property type="entry name" value="Ig-like_fold"/>
</dbReference>
<dbReference type="EMBL" id="OX459964">
    <property type="protein sequence ID" value="CAI9168172.1"/>
    <property type="molecule type" value="Genomic_DNA"/>
</dbReference>
<dbReference type="PRINTS" id="PR01897">
    <property type="entry name" value="TAP2PROTEIN"/>
</dbReference>
<feature type="transmembrane region" description="Helical" evidence="16">
    <location>
        <begin position="142"/>
        <end position="167"/>
    </location>
</feature>
<dbReference type="PROSITE" id="PS50835">
    <property type="entry name" value="IG_LIKE"/>
    <property type="match status" value="1"/>
</dbReference>
<feature type="transmembrane region" description="Helical" evidence="16">
    <location>
        <begin position="99"/>
        <end position="121"/>
    </location>
</feature>
<evidence type="ECO:0000256" key="13">
    <source>
        <dbReference type="ARBA" id="ARBA00023182"/>
    </source>
</evidence>
<comment type="catalytic activity">
    <reaction evidence="15">
        <text>a peptide antigen(in) + ATP + H2O = a peptide antigen(out) + ADP + phosphate + H(+)</text>
        <dbReference type="Rhea" id="RHEA:65972"/>
        <dbReference type="Rhea" id="RHEA-COMP:16941"/>
        <dbReference type="ChEBI" id="CHEBI:15377"/>
        <dbReference type="ChEBI" id="CHEBI:15378"/>
        <dbReference type="ChEBI" id="CHEBI:30616"/>
        <dbReference type="ChEBI" id="CHEBI:43474"/>
        <dbReference type="ChEBI" id="CHEBI:166823"/>
        <dbReference type="ChEBI" id="CHEBI:456216"/>
        <dbReference type="EC" id="7.4.2.14"/>
    </reaction>
    <physiologicalReaction direction="left-to-right" evidence="15">
        <dbReference type="Rhea" id="RHEA:65973"/>
    </physiologicalReaction>
</comment>
<dbReference type="PANTHER" id="PTHR43394">
    <property type="entry name" value="ATP-DEPENDENT PERMEASE MDL1, MITOCHONDRIAL"/>
    <property type="match status" value="1"/>
</dbReference>
<dbReference type="NCBIfam" id="TIGR00958">
    <property type="entry name" value="3a01208"/>
    <property type="match status" value="1"/>
</dbReference>
<evidence type="ECO:0000256" key="4">
    <source>
        <dbReference type="ARBA" id="ARBA00022692"/>
    </source>
</evidence>
<keyword evidence="12" id="KW-0325">Glycoprotein</keyword>
<dbReference type="PROSITE" id="PS50893">
    <property type="entry name" value="ABC_TRANSPORTER_2"/>
    <property type="match status" value="1"/>
</dbReference>
<evidence type="ECO:0000259" key="19">
    <source>
        <dbReference type="PROSITE" id="PS50929"/>
    </source>
</evidence>
<dbReference type="SUPFAM" id="SSF90123">
    <property type="entry name" value="ABC transporter transmembrane region"/>
    <property type="match status" value="1"/>
</dbReference>